<dbReference type="RefSeq" id="XP_007737158.1">
    <property type="nucleotide sequence ID" value="XM_007738968.1"/>
</dbReference>
<dbReference type="PANTHER" id="PTHR36847">
    <property type="entry name" value="AMIDOLIGASE ENZYME"/>
    <property type="match status" value="1"/>
</dbReference>
<dbReference type="Proteomes" id="UP000019478">
    <property type="component" value="Unassembled WGS sequence"/>
</dbReference>
<sequence length="478" mass="54882">MATKLPITFGVEIEFLFGIDNVQLASNPAYDHLREENAIIHDDDQIDEIILCMDVCDPARKDIERIFQAASVFRRKGVDLLVRSEPKTDEEDFSRWALTREEMVRHPQSDLELSALTNGKFLRRNNCVFSGLELVSPILRLPEMTDTGLELNGLAEVNKFLSHVTEEQGGPCFVNAVPENSSVHVHIGVPPTADGASVDIPLDVLRHLAWICLAFEDAITLLHHPERHGYRDTKIWTNAQPNRVFLGRNDPTHSLHACAEGPAWVPQEEFIKIFNFEYCDDRIDRRLLKELLCTRMGNLYGMPTGKTFVNFANIVPLAGDPAEAKKTIEFRQHHGTLSVEDIDEWVLFVTALVRAAERKANEAPCQRDLPAPFIQKVIEKQGDYSKQLLTFEQAWKYPGILWDKQRSLKELFDLMDLPVDRRRYWWDRARRFRSAEFELYRHKSTCDSPCSKSPIRDCVGWEDGELALPPWDICMRDT</sequence>
<comment type="caution">
    <text evidence="1">The sequence shown here is derived from an EMBL/GenBank/DDBJ whole genome shotgun (WGS) entry which is preliminary data.</text>
</comment>
<reference evidence="1 2" key="1">
    <citation type="submission" date="2013-03" db="EMBL/GenBank/DDBJ databases">
        <title>The Genome Sequence of Capronia epimyces CBS 606.96.</title>
        <authorList>
            <consortium name="The Broad Institute Genomics Platform"/>
            <person name="Cuomo C."/>
            <person name="de Hoog S."/>
            <person name="Gorbushina A."/>
            <person name="Walker B."/>
            <person name="Young S.K."/>
            <person name="Zeng Q."/>
            <person name="Gargeya S."/>
            <person name="Fitzgerald M."/>
            <person name="Haas B."/>
            <person name="Abouelleil A."/>
            <person name="Allen A.W."/>
            <person name="Alvarado L."/>
            <person name="Arachchi H.M."/>
            <person name="Berlin A.M."/>
            <person name="Chapman S.B."/>
            <person name="Gainer-Dewar J."/>
            <person name="Goldberg J."/>
            <person name="Griggs A."/>
            <person name="Gujja S."/>
            <person name="Hansen M."/>
            <person name="Howarth C."/>
            <person name="Imamovic A."/>
            <person name="Ireland A."/>
            <person name="Larimer J."/>
            <person name="McCowan C."/>
            <person name="Murphy C."/>
            <person name="Pearson M."/>
            <person name="Poon T.W."/>
            <person name="Priest M."/>
            <person name="Roberts A."/>
            <person name="Saif S."/>
            <person name="Shea T."/>
            <person name="Sisk P."/>
            <person name="Sykes S."/>
            <person name="Wortman J."/>
            <person name="Nusbaum C."/>
            <person name="Birren B."/>
        </authorList>
    </citation>
    <scope>NUCLEOTIDE SEQUENCE [LARGE SCALE GENOMIC DNA]</scope>
    <source>
        <strain evidence="1 2">CBS 606.96</strain>
    </source>
</reference>
<gene>
    <name evidence="1" type="ORF">A1O3_08872</name>
</gene>
<organism evidence="1 2">
    <name type="scientific">Capronia epimyces CBS 606.96</name>
    <dbReference type="NCBI Taxonomy" id="1182542"/>
    <lineage>
        <taxon>Eukaryota</taxon>
        <taxon>Fungi</taxon>
        <taxon>Dikarya</taxon>
        <taxon>Ascomycota</taxon>
        <taxon>Pezizomycotina</taxon>
        <taxon>Eurotiomycetes</taxon>
        <taxon>Chaetothyriomycetidae</taxon>
        <taxon>Chaetothyriales</taxon>
        <taxon>Herpotrichiellaceae</taxon>
        <taxon>Capronia</taxon>
    </lineage>
</organism>
<dbReference type="STRING" id="1182542.W9XPZ2"/>
<dbReference type="AlphaFoldDB" id="W9XPZ2"/>
<dbReference type="HOGENOM" id="CLU_026019_0_0_1"/>
<proteinExistence type="predicted"/>
<dbReference type="OrthoDB" id="412402at2759"/>
<accession>W9XPZ2</accession>
<keyword evidence="2" id="KW-1185">Reference proteome</keyword>
<dbReference type="EMBL" id="AMGY01000008">
    <property type="protein sequence ID" value="EXJ79370.1"/>
    <property type="molecule type" value="Genomic_DNA"/>
</dbReference>
<protein>
    <recommendedName>
        <fullName evidence="3">Amidoligase enzyme</fullName>
    </recommendedName>
</protein>
<dbReference type="PANTHER" id="PTHR36847:SF1">
    <property type="entry name" value="AMIDOLIGASE ENZYME"/>
    <property type="match status" value="1"/>
</dbReference>
<dbReference type="GeneID" id="19172958"/>
<evidence type="ECO:0000313" key="2">
    <source>
        <dbReference type="Proteomes" id="UP000019478"/>
    </source>
</evidence>
<evidence type="ECO:0008006" key="3">
    <source>
        <dbReference type="Google" id="ProtNLM"/>
    </source>
</evidence>
<evidence type="ECO:0000313" key="1">
    <source>
        <dbReference type="EMBL" id="EXJ79370.1"/>
    </source>
</evidence>
<name>W9XPZ2_9EURO</name>